<dbReference type="InterPro" id="IPR016163">
    <property type="entry name" value="Ald_DH_C"/>
</dbReference>
<accession>A0ABY2SDC5</accession>
<dbReference type="Pfam" id="PF00171">
    <property type="entry name" value="Aldedh"/>
    <property type="match status" value="1"/>
</dbReference>
<gene>
    <name evidence="6" type="ORF">FCN18_05260</name>
</gene>
<dbReference type="Gene3D" id="3.40.605.10">
    <property type="entry name" value="Aldehyde Dehydrogenase, Chain A, domain 1"/>
    <property type="match status" value="1"/>
</dbReference>
<feature type="domain" description="Aldehyde dehydrogenase" evidence="5">
    <location>
        <begin position="21"/>
        <end position="482"/>
    </location>
</feature>
<evidence type="ECO:0000256" key="4">
    <source>
        <dbReference type="RuleBase" id="RU003345"/>
    </source>
</evidence>
<evidence type="ECO:0000256" key="2">
    <source>
        <dbReference type="ARBA" id="ARBA00023002"/>
    </source>
</evidence>
<dbReference type="PROSITE" id="PS00687">
    <property type="entry name" value="ALDEHYDE_DEHYDR_GLU"/>
    <property type="match status" value="1"/>
</dbReference>
<dbReference type="Gene3D" id="3.40.309.10">
    <property type="entry name" value="Aldehyde Dehydrogenase, Chain A, domain 2"/>
    <property type="match status" value="1"/>
</dbReference>
<dbReference type="Proteomes" id="UP000309992">
    <property type="component" value="Unassembled WGS sequence"/>
</dbReference>
<dbReference type="PANTHER" id="PTHR42804">
    <property type="entry name" value="ALDEHYDE DEHYDROGENASE"/>
    <property type="match status" value="1"/>
</dbReference>
<keyword evidence="2 4" id="KW-0560">Oxidoreductase</keyword>
<evidence type="ECO:0000256" key="1">
    <source>
        <dbReference type="ARBA" id="ARBA00009986"/>
    </source>
</evidence>
<dbReference type="InterPro" id="IPR029510">
    <property type="entry name" value="Ald_DH_CS_GLU"/>
</dbReference>
<dbReference type="InterPro" id="IPR016162">
    <property type="entry name" value="Ald_DH_N"/>
</dbReference>
<evidence type="ECO:0000313" key="6">
    <source>
        <dbReference type="EMBL" id="TKG72990.1"/>
    </source>
</evidence>
<comment type="caution">
    <text evidence="6">The sequence shown here is derived from an EMBL/GenBank/DDBJ whole genome shotgun (WGS) entry which is preliminary data.</text>
</comment>
<dbReference type="InterPro" id="IPR015590">
    <property type="entry name" value="Aldehyde_DH_dom"/>
</dbReference>
<protein>
    <submittedName>
        <fullName evidence="6">Aldehyde dehydrogenase</fullName>
    </submittedName>
</protein>
<evidence type="ECO:0000259" key="5">
    <source>
        <dbReference type="Pfam" id="PF00171"/>
    </source>
</evidence>
<feature type="active site" evidence="3">
    <location>
        <position position="258"/>
    </location>
</feature>
<comment type="similarity">
    <text evidence="1 4">Belongs to the aldehyde dehydrogenase family.</text>
</comment>
<dbReference type="InterPro" id="IPR016161">
    <property type="entry name" value="Ald_DH/histidinol_DH"/>
</dbReference>
<keyword evidence="7" id="KW-1185">Reference proteome</keyword>
<dbReference type="PANTHER" id="PTHR42804:SF1">
    <property type="entry name" value="ALDEHYDE DEHYDROGENASE-RELATED"/>
    <property type="match status" value="1"/>
</dbReference>
<evidence type="ECO:0000313" key="7">
    <source>
        <dbReference type="Proteomes" id="UP000309992"/>
    </source>
</evidence>
<dbReference type="SUPFAM" id="SSF53720">
    <property type="entry name" value="ALDH-like"/>
    <property type="match status" value="1"/>
</dbReference>
<reference evidence="6 7" key="1">
    <citation type="journal article" date="2015" name="Antonie Van Leeuwenhoek">
        <title>Prauserella endophytica sp. nov., an endophytic actinobacterium isolated from Tamarix taklamakanensis.</title>
        <authorList>
            <person name="Liu J.M."/>
            <person name="Habden X."/>
            <person name="Guo L."/>
            <person name="Tuo L."/>
            <person name="Jiang Z.K."/>
            <person name="Liu S.W."/>
            <person name="Liu X.F."/>
            <person name="Chen L."/>
            <person name="Li R.F."/>
            <person name="Zhang Y.Q."/>
            <person name="Sun C.H."/>
        </authorList>
    </citation>
    <scope>NUCLEOTIDE SEQUENCE [LARGE SCALE GENOMIC DNA]</scope>
    <source>
        <strain evidence="6 7">CGMCC 4.7182</strain>
    </source>
</reference>
<evidence type="ECO:0000256" key="3">
    <source>
        <dbReference type="PROSITE-ProRule" id="PRU10007"/>
    </source>
</evidence>
<dbReference type="CDD" id="cd07139">
    <property type="entry name" value="ALDH_AldA-Rv0768"/>
    <property type="match status" value="1"/>
</dbReference>
<name>A0ABY2SDC5_9PSEU</name>
<proteinExistence type="inferred from homology"/>
<sequence>MVTLSADPVTRIDRLYVGGEWVSKSQDDPVYEVVSPATGEVVAVAADPTIEDAERAVAAAREAFDNGPWPTLPLAERIAVLSRFCDEFEARKEEFDKAWTTESGPTLAHAAALDAGVVMIWRSLLEQARDLRLAERREVPDGIVDVLREPIGPAVVITAWNGPGLYLAMKLVPALLAGCPVVLKMAQESQLTAALVGEMAEAAGLPKGVLSVLAASTEVSAHLVAHPAIDKVSLTGSIPAGKAVMSACAGRLANVTLELGGKSPAVILDDIPLDDVLPSLVPGFIAFNGQICAALTRVVVPRHRHDEVVAALVERLQAMTVGDPADASSDLGPLASSRQFERVMGYIETGVREGADLVLGGGRPDGLDRGWYVAPTVFANVDPGATIAQEEIFGPVLSVIPYDSLDEAVDIANGTPYGLAASVYASDEELARRVAGRIRAGAVAVNTAGVSLFAPFGGFKQSGFGREFGLEGLAEFLQYKSVKVK</sequence>
<organism evidence="6 7">
    <name type="scientific">Prauserella endophytica</name>
    <dbReference type="NCBI Taxonomy" id="1592324"/>
    <lineage>
        <taxon>Bacteria</taxon>
        <taxon>Bacillati</taxon>
        <taxon>Actinomycetota</taxon>
        <taxon>Actinomycetes</taxon>
        <taxon>Pseudonocardiales</taxon>
        <taxon>Pseudonocardiaceae</taxon>
        <taxon>Prauserella</taxon>
        <taxon>Prauserella coralliicola group</taxon>
    </lineage>
</organism>
<dbReference type="EMBL" id="SWMS01000002">
    <property type="protein sequence ID" value="TKG72990.1"/>
    <property type="molecule type" value="Genomic_DNA"/>
</dbReference>